<dbReference type="CDD" id="cd00063">
    <property type="entry name" value="FN3"/>
    <property type="match status" value="1"/>
</dbReference>
<dbReference type="Proteomes" id="UP001205105">
    <property type="component" value="Unassembled WGS sequence"/>
</dbReference>
<proteinExistence type="predicted"/>
<evidence type="ECO:0000313" key="2">
    <source>
        <dbReference type="EMBL" id="KAI7836801.1"/>
    </source>
</evidence>
<evidence type="ECO:0000313" key="3">
    <source>
        <dbReference type="Proteomes" id="UP001205105"/>
    </source>
</evidence>
<keyword evidence="3" id="KW-1185">Reference proteome</keyword>
<name>A0AAD5DH80_9CHLO</name>
<sequence>MPSGSDAVVLFSTRFAGYTAETFGPEQRERFIADFLAAAVRTTGLPPEVLTVRILAVRNAAPTRRLQGDSSASVVVVDASLSVDTPRNPESGQAATTSVVDNLLLEPAALLSAFDSGPGNLLEVPGGGVQLNGTPVQTTVEEPVGDVVCSATQSCLDSTVCRCPDEAPNCLTTTTTSGASGVCVNLCEPSKPQESCTTNCQCPSTLSRCGGDGQCQGTPGAPEVVTAGYDTATWRVYADIRAPSSDGGAAITAYAVQGKSSNGAVIFEAEGAGTAIAGGLLRFTFANAFPYETPVSFRARAINSRGPGLESEAFPFTTPPPQYGYCGSNDACSLTDPTSCVCPAAFPNCLAASARCWRLAQVNSLLPTPTNGKYPYDKWFVYFLTGPTAELQVVSLASQTSAPASLTANPPGGVTGALKLVTLDATYKDKAYAGVLFPPAELSSTPGSPAQGGLFGGVLFKTFATDASTRLSYDWYRLRLAENFAAPTLRLLLRSPAYDAANPGTAPKLVNVVYEPYWQPPVNHKPQFEQWVNEAITAASGSNRPVDTKFGNTDPAGTTNGGGWWVNECKFLNYGGTEGCGDVVRSLQTIANYYATRAPAFMDDAYIIGITMALSNPQSTGYTSNIEAQYSGQRLKWQFQPAA</sequence>
<dbReference type="InterPro" id="IPR003961">
    <property type="entry name" value="FN3_dom"/>
</dbReference>
<gene>
    <name evidence="2" type="ORF">COHA_009346</name>
</gene>
<evidence type="ECO:0000259" key="1">
    <source>
        <dbReference type="PROSITE" id="PS50853"/>
    </source>
</evidence>
<accession>A0AAD5DH80</accession>
<dbReference type="PROSITE" id="PS50853">
    <property type="entry name" value="FN3"/>
    <property type="match status" value="1"/>
</dbReference>
<feature type="domain" description="Fibronectin type-III" evidence="1">
    <location>
        <begin position="221"/>
        <end position="321"/>
    </location>
</feature>
<dbReference type="AlphaFoldDB" id="A0AAD5DH80"/>
<organism evidence="2 3">
    <name type="scientific">Chlorella ohadii</name>
    <dbReference type="NCBI Taxonomy" id="2649997"/>
    <lineage>
        <taxon>Eukaryota</taxon>
        <taxon>Viridiplantae</taxon>
        <taxon>Chlorophyta</taxon>
        <taxon>core chlorophytes</taxon>
        <taxon>Trebouxiophyceae</taxon>
        <taxon>Chlorellales</taxon>
        <taxon>Chlorellaceae</taxon>
        <taxon>Chlorella clade</taxon>
        <taxon>Chlorella</taxon>
    </lineage>
</organism>
<reference evidence="2" key="1">
    <citation type="submission" date="2020-11" db="EMBL/GenBank/DDBJ databases">
        <title>Chlorella ohadii genome sequencing and assembly.</title>
        <authorList>
            <person name="Murik O."/>
            <person name="Treves H."/>
            <person name="Kedem I."/>
            <person name="Shotland Y."/>
            <person name="Kaplan A."/>
        </authorList>
    </citation>
    <scope>NUCLEOTIDE SEQUENCE</scope>
    <source>
        <strain evidence="2">1</strain>
    </source>
</reference>
<dbReference type="Gene3D" id="2.60.40.10">
    <property type="entry name" value="Immunoglobulins"/>
    <property type="match status" value="1"/>
</dbReference>
<protein>
    <recommendedName>
        <fullName evidence="1">Fibronectin type-III domain-containing protein</fullName>
    </recommendedName>
</protein>
<dbReference type="InterPro" id="IPR013783">
    <property type="entry name" value="Ig-like_fold"/>
</dbReference>
<comment type="caution">
    <text evidence="2">The sequence shown here is derived from an EMBL/GenBank/DDBJ whole genome shotgun (WGS) entry which is preliminary data.</text>
</comment>
<dbReference type="EMBL" id="JADXDR010000175">
    <property type="protein sequence ID" value="KAI7836801.1"/>
    <property type="molecule type" value="Genomic_DNA"/>
</dbReference>